<dbReference type="Proteomes" id="UP001460270">
    <property type="component" value="Unassembled WGS sequence"/>
</dbReference>
<evidence type="ECO:0000313" key="4">
    <source>
        <dbReference type="Proteomes" id="UP001460270"/>
    </source>
</evidence>
<evidence type="ECO:0000256" key="1">
    <source>
        <dbReference type="SAM" id="MobiDB-lite"/>
    </source>
</evidence>
<dbReference type="PANTHER" id="PTHR19446">
    <property type="entry name" value="REVERSE TRANSCRIPTASES"/>
    <property type="match status" value="1"/>
</dbReference>
<keyword evidence="4" id="KW-1185">Reference proteome</keyword>
<gene>
    <name evidence="3" type="ORF">WMY93_015239</name>
</gene>
<dbReference type="SUPFAM" id="SSF56672">
    <property type="entry name" value="DNA/RNA polymerases"/>
    <property type="match status" value="1"/>
</dbReference>
<organism evidence="3 4">
    <name type="scientific">Mugilogobius chulae</name>
    <name type="common">yellowstripe goby</name>
    <dbReference type="NCBI Taxonomy" id="88201"/>
    <lineage>
        <taxon>Eukaryota</taxon>
        <taxon>Metazoa</taxon>
        <taxon>Chordata</taxon>
        <taxon>Craniata</taxon>
        <taxon>Vertebrata</taxon>
        <taxon>Euteleostomi</taxon>
        <taxon>Actinopterygii</taxon>
        <taxon>Neopterygii</taxon>
        <taxon>Teleostei</taxon>
        <taxon>Neoteleostei</taxon>
        <taxon>Acanthomorphata</taxon>
        <taxon>Gobiaria</taxon>
        <taxon>Gobiiformes</taxon>
        <taxon>Gobioidei</taxon>
        <taxon>Gobiidae</taxon>
        <taxon>Gobionellinae</taxon>
        <taxon>Mugilogobius</taxon>
    </lineage>
</organism>
<reference evidence="4" key="1">
    <citation type="submission" date="2024-04" db="EMBL/GenBank/DDBJ databases">
        <title>Salinicola lusitanus LLJ914,a marine bacterium isolated from the Okinawa Trough.</title>
        <authorList>
            <person name="Li J."/>
        </authorList>
    </citation>
    <scope>NUCLEOTIDE SEQUENCE [LARGE SCALE GENOMIC DNA]</scope>
</reference>
<feature type="region of interest" description="Disordered" evidence="1">
    <location>
        <begin position="69"/>
        <end position="96"/>
    </location>
</feature>
<dbReference type="AlphaFoldDB" id="A0AAW0NQM7"/>
<protein>
    <recommendedName>
        <fullName evidence="2">Reverse transcriptase domain-containing protein</fullName>
    </recommendedName>
</protein>
<dbReference type="InterPro" id="IPR000477">
    <property type="entry name" value="RT_dom"/>
</dbReference>
<sequence length="751" mass="84880">MLLSGRSSLLLRRQLQRTCSWLFTVLSSVRFYTPQLCSTLLGSTPPSLRLRTALGTARDFLTDLQRSTHSVGDFSAPQPPAFTESTSPENPPQSEPMKQKIIWPKMSDTKAWADLDEDLNQILEVTSVGNVERKINMLTEITYNIAKERFGTVQSKEYTKVIEQSNRREREIQGLRKEIKSLNKRFKVSRAGEKEGIREITSSLRERLKKLRRTERIRKLRKLREKRRAQFTKDPYNFTRSLLGEARSGSLTSPKEEVEAFLKDTHSDPFTGLQLNINPEVGMAEPPTILCNTNEPTWKEVQGVVKKARAASAPGPSGIPYRVYKKCPKLLRRLWKLLKRVWKKGAVPPSWQKAEGCFVPKELGSDCINQFRTISLLSTECKIFFSVVAKRLSSYIVDNGYVNTSIQKGGIPGFEGCLEHTGVLSQMIYEAKQKKGDLTVVWLDLANAFGTIPHDVIRTALEHYHIPGLFKTMISTYLRGIKLRFKTKDYITQWQHLGRGIVTGCTVSPILFVMGMNLIIKAGEKETRGPKMESGVRQPALRGKKIILIELTVPWEEGLLIRLLNPIATPRRTMKTIKHETSTQIAVDGNNCARVDRPESASPYKNCAFTHDASRAVTASSPRASEQIRTEQNSTVQIELPKVMWKLRLFHFGLMLLAAFCLTTQERVRAEFGGLKERVRAEFGGLKERVRVEYGGLKERVRAESGGLKERVRMEYGGLKEGVRVESRGLKEGVRAESGGLKESEGQSLED</sequence>
<dbReference type="InterPro" id="IPR043502">
    <property type="entry name" value="DNA/RNA_pol_sf"/>
</dbReference>
<evidence type="ECO:0000313" key="3">
    <source>
        <dbReference type="EMBL" id="KAK7906627.1"/>
    </source>
</evidence>
<accession>A0AAW0NQM7</accession>
<name>A0AAW0NQM7_9GOBI</name>
<comment type="caution">
    <text evidence="3">The sequence shown here is derived from an EMBL/GenBank/DDBJ whole genome shotgun (WGS) entry which is preliminary data.</text>
</comment>
<dbReference type="Pfam" id="PF00078">
    <property type="entry name" value="RVT_1"/>
    <property type="match status" value="1"/>
</dbReference>
<dbReference type="EMBL" id="JBBPFD010000011">
    <property type="protein sequence ID" value="KAK7906627.1"/>
    <property type="molecule type" value="Genomic_DNA"/>
</dbReference>
<proteinExistence type="predicted"/>
<evidence type="ECO:0000259" key="2">
    <source>
        <dbReference type="Pfam" id="PF00078"/>
    </source>
</evidence>
<feature type="domain" description="Reverse transcriptase" evidence="2">
    <location>
        <begin position="368"/>
        <end position="522"/>
    </location>
</feature>